<proteinExistence type="predicted"/>
<evidence type="ECO:0000256" key="1">
    <source>
        <dbReference type="SAM" id="SignalP"/>
    </source>
</evidence>
<comment type="caution">
    <text evidence="2">The sequence shown here is derived from an EMBL/GenBank/DDBJ whole genome shotgun (WGS) entry which is preliminary data.</text>
</comment>
<name>A0A9D1Q7H4_9GAMM</name>
<protein>
    <recommendedName>
        <fullName evidence="4">SPOR domain-containing protein</fullName>
    </recommendedName>
</protein>
<gene>
    <name evidence="2" type="ORF">H9889_05945</name>
</gene>
<reference evidence="2" key="1">
    <citation type="journal article" date="2021" name="PeerJ">
        <title>Extensive microbial diversity within the chicken gut microbiome revealed by metagenomics and culture.</title>
        <authorList>
            <person name="Gilroy R."/>
            <person name="Ravi A."/>
            <person name="Getino M."/>
            <person name="Pursley I."/>
            <person name="Horton D.L."/>
            <person name="Alikhan N.F."/>
            <person name="Baker D."/>
            <person name="Gharbi K."/>
            <person name="Hall N."/>
            <person name="Watson M."/>
            <person name="Adriaenssens E.M."/>
            <person name="Foster-Nyarko E."/>
            <person name="Jarju S."/>
            <person name="Secka A."/>
            <person name="Antonio M."/>
            <person name="Oren A."/>
            <person name="Chaudhuri R.R."/>
            <person name="La Ragione R."/>
            <person name="Hildebrand F."/>
            <person name="Pallen M.J."/>
        </authorList>
    </citation>
    <scope>NUCLEOTIDE SEQUENCE</scope>
    <source>
        <strain evidence="2">CHK160-9182</strain>
    </source>
</reference>
<organism evidence="2 3">
    <name type="scientific">Candidatus Ignatzschineria merdigallinarum</name>
    <dbReference type="NCBI Taxonomy" id="2838621"/>
    <lineage>
        <taxon>Bacteria</taxon>
        <taxon>Pseudomonadati</taxon>
        <taxon>Pseudomonadota</taxon>
        <taxon>Gammaproteobacteria</taxon>
        <taxon>Cardiobacteriales</taxon>
        <taxon>Ignatzschineriaceae</taxon>
        <taxon>Ignatzschineria</taxon>
    </lineage>
</organism>
<accession>A0A9D1Q7H4</accession>
<feature type="signal peptide" evidence="1">
    <location>
        <begin position="1"/>
        <end position="20"/>
    </location>
</feature>
<dbReference type="AlphaFoldDB" id="A0A9D1Q7H4"/>
<reference evidence="2" key="2">
    <citation type="submission" date="2021-04" db="EMBL/GenBank/DDBJ databases">
        <authorList>
            <person name="Gilroy R."/>
        </authorList>
    </citation>
    <scope>NUCLEOTIDE SEQUENCE</scope>
    <source>
        <strain evidence="2">CHK160-9182</strain>
    </source>
</reference>
<evidence type="ECO:0008006" key="4">
    <source>
        <dbReference type="Google" id="ProtNLM"/>
    </source>
</evidence>
<evidence type="ECO:0000313" key="3">
    <source>
        <dbReference type="Proteomes" id="UP000823934"/>
    </source>
</evidence>
<sequence length="299" mass="33851">MRKLIKYLFIPLFGLSTAQADIQWSVMINKQQSETVGTLTKDHSENILRILESMPWIEEGSQTGEGKYLYVIYSPSSEESQKLYQQTRTLLEDVNIRWIPIQQKEFIIVDGLYETRTPEALKNAMTNGTFPTIENTEKTTLISNMVLTGFVYLRALNIFSPESLSYFPTVIYGGSEKLLVHPNPSNIADIVPNIPVTTPTIQDITMDSLSENSYKVYPVREFAYFINEESSPATVTLYPAENGISLGTINNQLPIKGITDNGYMAIDIRDGNGQYLFIKYFNDDVEINARNQGQNQAQE</sequence>
<evidence type="ECO:0000313" key="2">
    <source>
        <dbReference type="EMBL" id="HIW06851.1"/>
    </source>
</evidence>
<feature type="chain" id="PRO_5038766793" description="SPOR domain-containing protein" evidence="1">
    <location>
        <begin position="21"/>
        <end position="299"/>
    </location>
</feature>
<dbReference type="EMBL" id="DXHP01000130">
    <property type="protein sequence ID" value="HIW06851.1"/>
    <property type="molecule type" value="Genomic_DNA"/>
</dbReference>
<keyword evidence="1" id="KW-0732">Signal</keyword>
<dbReference type="Proteomes" id="UP000823934">
    <property type="component" value="Unassembled WGS sequence"/>
</dbReference>